<reference evidence="6" key="1">
    <citation type="submission" date="2018-03" db="EMBL/GenBank/DDBJ databases">
        <authorList>
            <person name="Guldener U."/>
        </authorList>
    </citation>
    <scope>NUCLEOTIDE SEQUENCE</scope>
</reference>
<dbReference type="AlphaFoldDB" id="A0AAE8SVJ6"/>
<comment type="caution">
    <text evidence="6">The sequence shown here is derived from an EMBL/GenBank/DDBJ whole genome shotgun (WGS) entry which is preliminary data.</text>
</comment>
<dbReference type="Gene3D" id="3.30.1360.10">
    <property type="entry name" value="RNA polymerase, RBP11-like subunit"/>
    <property type="match status" value="1"/>
</dbReference>
<evidence type="ECO:0000259" key="5">
    <source>
        <dbReference type="Pfam" id="PF13656"/>
    </source>
</evidence>
<keyword evidence="2" id="KW-0804">Transcription</keyword>
<evidence type="ECO:0000256" key="4">
    <source>
        <dbReference type="SAM" id="MobiDB-lite"/>
    </source>
</evidence>
<sequence length="108" mass="11523">MPGTVDDTVMEDVSQAGGSERQGSEEAEEAGSRVTILPGSVDTAASFHPDVEFCAYTIPHPSEDKMNVRIQTYEGSAVDALQKGLQDLAAVCDVITDEFEQKISASRS</sequence>
<dbReference type="InterPro" id="IPR009025">
    <property type="entry name" value="RBP11-like_dimer"/>
</dbReference>
<dbReference type="EMBL" id="ONZQ02000007">
    <property type="protein sequence ID" value="SPO02836.1"/>
    <property type="molecule type" value="Genomic_DNA"/>
</dbReference>
<dbReference type="Pfam" id="PF13656">
    <property type="entry name" value="RNA_pol_L_2"/>
    <property type="match status" value="1"/>
</dbReference>
<dbReference type="GO" id="GO:0046983">
    <property type="term" value="F:protein dimerization activity"/>
    <property type="evidence" value="ECO:0007669"/>
    <property type="project" value="InterPro"/>
</dbReference>
<gene>
    <name evidence="6" type="ORF">DNG_05512</name>
</gene>
<dbReference type="Proteomes" id="UP001187682">
    <property type="component" value="Unassembled WGS sequence"/>
</dbReference>
<dbReference type="CDD" id="cd07029">
    <property type="entry name" value="RNAP_I_III_AC19"/>
    <property type="match status" value="1"/>
</dbReference>
<evidence type="ECO:0000256" key="1">
    <source>
        <dbReference type="ARBA" id="ARBA00022478"/>
    </source>
</evidence>
<dbReference type="GO" id="GO:0005736">
    <property type="term" value="C:RNA polymerase I complex"/>
    <property type="evidence" value="ECO:0007669"/>
    <property type="project" value="TreeGrafter"/>
</dbReference>
<comment type="similarity">
    <text evidence="3">Belongs to the archaeal Rpo11/eukaryotic RPB11/RPC19 RNA polymerase subunit family.</text>
</comment>
<feature type="domain" description="DNA-directed RNA polymerase RBP11-like dimerisation" evidence="5">
    <location>
        <begin position="48"/>
        <end position="97"/>
    </location>
</feature>
<evidence type="ECO:0000313" key="7">
    <source>
        <dbReference type="Proteomes" id="UP001187682"/>
    </source>
</evidence>
<dbReference type="GO" id="GO:0005666">
    <property type="term" value="C:RNA polymerase III complex"/>
    <property type="evidence" value="ECO:0007669"/>
    <property type="project" value="TreeGrafter"/>
</dbReference>
<keyword evidence="7" id="KW-1185">Reference proteome</keyword>
<dbReference type="PANTHER" id="PTHR13946:SF28">
    <property type="entry name" value="DNA-DIRECTED RNA POLYMERASES I AND III SUBUNIT RPAC2"/>
    <property type="match status" value="1"/>
</dbReference>
<dbReference type="InterPro" id="IPR036603">
    <property type="entry name" value="RBP11-like"/>
</dbReference>
<dbReference type="GO" id="GO:0006383">
    <property type="term" value="P:transcription by RNA polymerase III"/>
    <property type="evidence" value="ECO:0007669"/>
    <property type="project" value="TreeGrafter"/>
</dbReference>
<proteinExistence type="inferred from homology"/>
<evidence type="ECO:0000256" key="3">
    <source>
        <dbReference type="ARBA" id="ARBA00025751"/>
    </source>
</evidence>
<dbReference type="SUPFAM" id="SSF55257">
    <property type="entry name" value="RBP11-like subunits of RNA polymerase"/>
    <property type="match status" value="1"/>
</dbReference>
<dbReference type="GO" id="GO:0055029">
    <property type="term" value="C:nuclear DNA-directed RNA polymerase complex"/>
    <property type="evidence" value="ECO:0007669"/>
    <property type="project" value="UniProtKB-ARBA"/>
</dbReference>
<accession>A0AAE8SVJ6</accession>
<evidence type="ECO:0000313" key="6">
    <source>
        <dbReference type="EMBL" id="SPO02836.1"/>
    </source>
</evidence>
<evidence type="ECO:0000256" key="2">
    <source>
        <dbReference type="ARBA" id="ARBA00023163"/>
    </source>
</evidence>
<protein>
    <submittedName>
        <fullName evidence="6">Related to DNA-directed RNA polymerase I/III chain AC19</fullName>
    </submittedName>
</protein>
<feature type="region of interest" description="Disordered" evidence="4">
    <location>
        <begin position="1"/>
        <end position="32"/>
    </location>
</feature>
<dbReference type="InterPro" id="IPR033898">
    <property type="entry name" value="RNAP_AC19"/>
</dbReference>
<name>A0AAE8SVJ6_9PEZI</name>
<keyword evidence="1 6" id="KW-0240">DNA-directed RNA polymerase</keyword>
<dbReference type="GO" id="GO:0003899">
    <property type="term" value="F:DNA-directed RNA polymerase activity"/>
    <property type="evidence" value="ECO:0007669"/>
    <property type="project" value="TreeGrafter"/>
</dbReference>
<organism evidence="6 7">
    <name type="scientific">Cephalotrichum gorgonifer</name>
    <dbReference type="NCBI Taxonomy" id="2041049"/>
    <lineage>
        <taxon>Eukaryota</taxon>
        <taxon>Fungi</taxon>
        <taxon>Dikarya</taxon>
        <taxon>Ascomycota</taxon>
        <taxon>Pezizomycotina</taxon>
        <taxon>Sordariomycetes</taxon>
        <taxon>Hypocreomycetidae</taxon>
        <taxon>Microascales</taxon>
        <taxon>Microascaceae</taxon>
        <taxon>Cephalotrichum</taxon>
    </lineage>
</organism>
<dbReference type="GO" id="GO:0006362">
    <property type="term" value="P:transcription elongation by RNA polymerase I"/>
    <property type="evidence" value="ECO:0007669"/>
    <property type="project" value="TreeGrafter"/>
</dbReference>
<dbReference type="PANTHER" id="PTHR13946">
    <property type="entry name" value="DNA-DIRECTED RNA POLYMERASE I,II,III"/>
    <property type="match status" value="1"/>
</dbReference>